<organism evidence="3 4">
    <name type="scientific">Streptomyces mesophilus</name>
    <dbReference type="NCBI Taxonomy" id="1775132"/>
    <lineage>
        <taxon>Bacteria</taxon>
        <taxon>Bacillati</taxon>
        <taxon>Actinomycetota</taxon>
        <taxon>Actinomycetes</taxon>
        <taxon>Kitasatosporales</taxon>
        <taxon>Streptomycetaceae</taxon>
        <taxon>Streptomyces</taxon>
    </lineage>
</organism>
<feature type="transmembrane region" description="Helical" evidence="2">
    <location>
        <begin position="427"/>
        <end position="445"/>
    </location>
</feature>
<keyword evidence="2" id="KW-0472">Membrane</keyword>
<evidence type="ECO:0008006" key="5">
    <source>
        <dbReference type="Google" id="ProtNLM"/>
    </source>
</evidence>
<dbReference type="RefSeq" id="WP_165333202.1">
    <property type="nucleotide sequence ID" value="NZ_JAAKZW010000075.1"/>
</dbReference>
<keyword evidence="2" id="KW-1133">Transmembrane helix</keyword>
<feature type="transmembrane region" description="Helical" evidence="2">
    <location>
        <begin position="332"/>
        <end position="355"/>
    </location>
</feature>
<dbReference type="Proteomes" id="UP000481109">
    <property type="component" value="Unassembled WGS sequence"/>
</dbReference>
<proteinExistence type="predicted"/>
<evidence type="ECO:0000313" key="4">
    <source>
        <dbReference type="Proteomes" id="UP000481109"/>
    </source>
</evidence>
<name>A0A6G4XKK0_9ACTN</name>
<feature type="transmembrane region" description="Helical" evidence="2">
    <location>
        <begin position="385"/>
        <end position="406"/>
    </location>
</feature>
<dbReference type="EMBL" id="JAAKZW010000075">
    <property type="protein sequence ID" value="NGO77743.1"/>
    <property type="molecule type" value="Genomic_DNA"/>
</dbReference>
<dbReference type="SUPFAM" id="SSF52540">
    <property type="entry name" value="P-loop containing nucleoside triphosphate hydrolases"/>
    <property type="match status" value="2"/>
</dbReference>
<feature type="transmembrane region" description="Helical" evidence="2">
    <location>
        <begin position="130"/>
        <end position="149"/>
    </location>
</feature>
<feature type="transmembrane region" description="Helical" evidence="2">
    <location>
        <begin position="457"/>
        <end position="477"/>
    </location>
</feature>
<comment type="caution">
    <text evidence="3">The sequence shown here is derived from an EMBL/GenBank/DDBJ whole genome shotgun (WGS) entry which is preliminary data.</text>
</comment>
<accession>A0A6G4XKK0</accession>
<dbReference type="InterPro" id="IPR027417">
    <property type="entry name" value="P-loop_NTPase"/>
</dbReference>
<protein>
    <recommendedName>
        <fullName evidence="5">KAP NTPase domain-containing protein</fullName>
    </recommendedName>
</protein>
<gene>
    <name evidence="3" type="ORF">G6045_19055</name>
</gene>
<keyword evidence="4" id="KW-1185">Reference proteome</keyword>
<evidence type="ECO:0000256" key="1">
    <source>
        <dbReference type="SAM" id="MobiDB-lite"/>
    </source>
</evidence>
<feature type="transmembrane region" description="Helical" evidence="2">
    <location>
        <begin position="107"/>
        <end position="125"/>
    </location>
</feature>
<evidence type="ECO:0000313" key="3">
    <source>
        <dbReference type="EMBL" id="NGO77743.1"/>
    </source>
</evidence>
<feature type="region of interest" description="Disordered" evidence="1">
    <location>
        <begin position="925"/>
        <end position="955"/>
    </location>
</feature>
<feature type="transmembrane region" description="Helical" evidence="2">
    <location>
        <begin position="489"/>
        <end position="513"/>
    </location>
</feature>
<sequence>MLWSLRNKPWLAPWIQLVQFFREPSRDEVYERCVDAALDDPQRARKLDIRPRATRRIVLREMHTPVYRAAVFTKVGDRKEKTAYDKATVDLERARSRQQAAADQTEWPWGIVCALILAPSFIVLITSGFLALLVALLSAALGTFILFWIGTAFWFNLRCCLIAAALGISAAAGRVELGYRAVFWGVTLHDDGVVPVMDGMIRHLMGEDPDSLFVPQGASTGLRAPRAPGFAIPTGAMDQLQRKLSHLDEGTIAVCGPRGVGKSTLLEHAADQADFGLVVQAPATYAPHDFLVSLSVRLCQDYMQHEGYPAPEFARLSPFHRMLNSTRRRIKALARWTTFALPAAALLILGVSSAARTLYDQYQDAVADTADTTVHAVQDWIREVWNGHAVVTSVVVIIVAMAWWGSRHDPWVPRTLGRLWNRFGAKLGMLLALASLGSVFFDPQIRQLAPDVQFNTFAAAAFLGFGWLLLFAGSQSLQLMDAHLEIGRWTVYATDVFRLLATLVGTYLLYFLIRTPSTYALLADPENPLRLTGLVAGGLLARAAGWRPRPAKPPLVTRCENHLYRLQTIQTTTNTLSNGTAQIMTMGGSHATSISTMPPNFPALVEEFRDLLTEIADTLARRKQRVLIGIDEVDRLGSDAQALAFLAEIKAILGVRHVYYLISVAEDVGAAFVRRGLPHRDVTDSSLDDIIHVEACTLTEAKTILDKRSEDHTPHTALLAHSLSGGLLRDLLRYGLQIEEIQAKTGTHELSHIARELILEELAETLAGFRTLLGKQQWTQDSSDILSDFRTLCGHLKTSQCECTDGPLRHALAEFAHQTPDTRLRHTDITDSARQLIDEAAAYSYFSLTLLEILTTPGLDRRSEDAKSEGPYGALEQLAEARLELTISPYSARTLMTHIRKAWSLNDGPNIDILGSALRQWSCPLHGSDPFGRPRPRRGRVPGPAAPPHPRDHNR</sequence>
<keyword evidence="2" id="KW-0812">Transmembrane</keyword>
<evidence type="ECO:0000256" key="2">
    <source>
        <dbReference type="SAM" id="Phobius"/>
    </source>
</evidence>
<dbReference type="AlphaFoldDB" id="A0A6G4XKK0"/>
<reference evidence="3 4" key="1">
    <citation type="submission" date="2020-02" db="EMBL/GenBank/DDBJ databases">
        <title>Whole-genome analyses of novel actinobacteria.</title>
        <authorList>
            <person name="Sahin N."/>
            <person name="Tokatli A."/>
        </authorList>
    </citation>
    <scope>NUCLEOTIDE SEQUENCE [LARGE SCALE GENOMIC DNA]</scope>
    <source>
        <strain evidence="3 4">YC504</strain>
    </source>
</reference>